<dbReference type="PROSITE" id="PS50106">
    <property type="entry name" value="PDZ"/>
    <property type="match status" value="1"/>
</dbReference>
<dbReference type="Proteomes" id="UP000474967">
    <property type="component" value="Unassembled WGS sequence"/>
</dbReference>
<feature type="domain" description="PDZ" evidence="6">
    <location>
        <begin position="431"/>
        <end position="494"/>
    </location>
</feature>
<evidence type="ECO:0000256" key="1">
    <source>
        <dbReference type="ARBA" id="ARBA00010541"/>
    </source>
</evidence>
<protein>
    <submittedName>
        <fullName evidence="7">PDZ domain-containing protein</fullName>
    </submittedName>
</protein>
<dbReference type="SUPFAM" id="SSF50156">
    <property type="entry name" value="PDZ domain-like"/>
    <property type="match status" value="1"/>
</dbReference>
<keyword evidence="2" id="KW-0645">Protease</keyword>
<dbReference type="GO" id="GO:0006508">
    <property type="term" value="P:proteolysis"/>
    <property type="evidence" value="ECO:0007669"/>
    <property type="project" value="UniProtKB-KW"/>
</dbReference>
<evidence type="ECO:0000259" key="6">
    <source>
        <dbReference type="PROSITE" id="PS50106"/>
    </source>
</evidence>
<keyword evidence="5" id="KW-1133">Transmembrane helix</keyword>
<dbReference type="PANTHER" id="PTHR43343">
    <property type="entry name" value="PEPTIDASE S12"/>
    <property type="match status" value="1"/>
</dbReference>
<evidence type="ECO:0000313" key="8">
    <source>
        <dbReference type="Proteomes" id="UP000474967"/>
    </source>
</evidence>
<evidence type="ECO:0000256" key="3">
    <source>
        <dbReference type="ARBA" id="ARBA00022801"/>
    </source>
</evidence>
<feature type="region of interest" description="Disordered" evidence="4">
    <location>
        <begin position="1"/>
        <end position="92"/>
    </location>
</feature>
<keyword evidence="5" id="KW-0812">Transmembrane</keyword>
<dbReference type="InterPro" id="IPR043504">
    <property type="entry name" value="Peptidase_S1_PA_chymotrypsin"/>
</dbReference>
<evidence type="ECO:0000256" key="4">
    <source>
        <dbReference type="SAM" id="MobiDB-lite"/>
    </source>
</evidence>
<dbReference type="PRINTS" id="PR00834">
    <property type="entry name" value="PROTEASES2C"/>
</dbReference>
<feature type="region of interest" description="Disordered" evidence="4">
    <location>
        <begin position="320"/>
        <end position="360"/>
    </location>
</feature>
<dbReference type="SUPFAM" id="SSF50494">
    <property type="entry name" value="Trypsin-like serine proteases"/>
    <property type="match status" value="1"/>
</dbReference>
<dbReference type="InterPro" id="IPR036034">
    <property type="entry name" value="PDZ_sf"/>
</dbReference>
<dbReference type="PANTHER" id="PTHR43343:SF3">
    <property type="entry name" value="PROTEASE DO-LIKE 8, CHLOROPLASTIC"/>
    <property type="match status" value="1"/>
</dbReference>
<name>A0A6L9XZK1_9MICO</name>
<comment type="similarity">
    <text evidence="1">Belongs to the peptidase S1C family.</text>
</comment>
<dbReference type="InterPro" id="IPR001478">
    <property type="entry name" value="PDZ"/>
</dbReference>
<gene>
    <name evidence="7" type="ORF">G3T36_13200</name>
</gene>
<keyword evidence="8" id="KW-1185">Reference proteome</keyword>
<dbReference type="GO" id="GO:0004252">
    <property type="term" value="F:serine-type endopeptidase activity"/>
    <property type="evidence" value="ECO:0007669"/>
    <property type="project" value="InterPro"/>
</dbReference>
<feature type="compositionally biased region" description="Low complexity" evidence="4">
    <location>
        <begin position="73"/>
        <end position="84"/>
    </location>
</feature>
<reference evidence="7 8" key="1">
    <citation type="journal article" date="2014" name="J. Microbiol.">
        <title>Diaminobutyricibacter tongyongensis gen. nov., sp. nov. and Homoserinibacter gongjuensis gen. nov., sp. nov. belong to the family Microbacteriaceae.</title>
        <authorList>
            <person name="Kim S.J."/>
            <person name="Ahn J.H."/>
            <person name="Weon H.Y."/>
            <person name="Hamada M."/>
            <person name="Suzuki K."/>
            <person name="Kwon S.W."/>
        </authorList>
    </citation>
    <scope>NUCLEOTIDE SEQUENCE [LARGE SCALE GENOMIC DNA]</scope>
    <source>
        <strain evidence="7 8">NBRC 108724</strain>
    </source>
</reference>
<organism evidence="7 8">
    <name type="scientific">Leifsonia tongyongensis</name>
    <dbReference type="NCBI Taxonomy" id="1268043"/>
    <lineage>
        <taxon>Bacteria</taxon>
        <taxon>Bacillati</taxon>
        <taxon>Actinomycetota</taxon>
        <taxon>Actinomycetes</taxon>
        <taxon>Micrococcales</taxon>
        <taxon>Microbacteriaceae</taxon>
        <taxon>Leifsonia</taxon>
    </lineage>
</organism>
<dbReference type="InterPro" id="IPR051201">
    <property type="entry name" value="Chloro_Bact_Ser_Proteases"/>
</dbReference>
<dbReference type="InterPro" id="IPR009003">
    <property type="entry name" value="Peptidase_S1_PA"/>
</dbReference>
<sequence length="532" mass="51928">MTDTPNDSENTPESAKAQPEIDRTESVVEPAASTPQTPAEAPAPAAVTPADSQPTVPQPSVPQAPIAAPVGSQPTAQQPTAPQPDYGHGSFGQPAPVYAPYAAPHGYATAPGAPLALGAAKPAKKRNTGLIVATLAIGALIGGVAGGGVVGIYAASQNTTVKTSDASGATNITVNNPNDATIVTAVAAKASPSVVTISVSASGGSAGGTGSGIILSSDGYVLTNTHVVTLDGQASNVTVQVQDNDGKLYSAKIVGTDPTTDLAVIKLNNASGLTPATFADSSKLNVGDTAVAIGAPLGLSGTVTNGIVSALNRSISIASSAAPNSSDGTQGNGNGGPFNLWNFDLPGQGGSGSQSQSTPTATISLPVIQTDAAINPGNSGGALLNDKAEIIGVNVAIASASSTSSSSGQSGSIGVGFAIPANLAQRIAQELIKDGKASHGLLGASVTDATNDTKSSTVGAEIKDVTGGGAADKGGLKSGDIITNFNGLPITSATDLTAQVRALAGGSKADVTYVRGGQTKTTTVTLGNLSTK</sequence>
<evidence type="ECO:0000256" key="2">
    <source>
        <dbReference type="ARBA" id="ARBA00022670"/>
    </source>
</evidence>
<feature type="compositionally biased region" description="Low complexity" evidence="4">
    <location>
        <begin position="30"/>
        <end position="55"/>
    </location>
</feature>
<dbReference type="RefSeq" id="WP_163290191.1">
    <property type="nucleotide sequence ID" value="NZ_JAAGWY010000002.1"/>
</dbReference>
<keyword evidence="3" id="KW-0378">Hydrolase</keyword>
<dbReference type="AlphaFoldDB" id="A0A6L9XZK1"/>
<dbReference type="Pfam" id="PF13180">
    <property type="entry name" value="PDZ_2"/>
    <property type="match status" value="1"/>
</dbReference>
<evidence type="ECO:0000256" key="5">
    <source>
        <dbReference type="SAM" id="Phobius"/>
    </source>
</evidence>
<accession>A0A6L9XZK1</accession>
<dbReference type="Gene3D" id="2.30.42.10">
    <property type="match status" value="1"/>
</dbReference>
<dbReference type="Gene3D" id="2.40.10.10">
    <property type="entry name" value="Trypsin-like serine proteases"/>
    <property type="match status" value="2"/>
</dbReference>
<feature type="compositionally biased region" description="Polar residues" evidence="4">
    <location>
        <begin position="1"/>
        <end position="13"/>
    </location>
</feature>
<dbReference type="SMART" id="SM00228">
    <property type="entry name" value="PDZ"/>
    <property type="match status" value="1"/>
</dbReference>
<comment type="caution">
    <text evidence="7">The sequence shown here is derived from an EMBL/GenBank/DDBJ whole genome shotgun (WGS) entry which is preliminary data.</text>
</comment>
<proteinExistence type="inferred from homology"/>
<keyword evidence="5" id="KW-0472">Membrane</keyword>
<evidence type="ECO:0000313" key="7">
    <source>
        <dbReference type="EMBL" id="NEN06820.1"/>
    </source>
</evidence>
<feature type="transmembrane region" description="Helical" evidence="5">
    <location>
        <begin position="130"/>
        <end position="155"/>
    </location>
</feature>
<dbReference type="InterPro" id="IPR001940">
    <property type="entry name" value="Peptidase_S1C"/>
</dbReference>
<dbReference type="EMBL" id="JAAGWY010000002">
    <property type="protein sequence ID" value="NEN06820.1"/>
    <property type="molecule type" value="Genomic_DNA"/>
</dbReference>
<dbReference type="Pfam" id="PF13365">
    <property type="entry name" value="Trypsin_2"/>
    <property type="match status" value="1"/>
</dbReference>